<dbReference type="SMART" id="SM00387">
    <property type="entry name" value="HATPase_c"/>
    <property type="match status" value="1"/>
</dbReference>
<dbReference type="CDD" id="cd06225">
    <property type="entry name" value="HAMP"/>
    <property type="match status" value="1"/>
</dbReference>
<gene>
    <name evidence="17" type="ORF">QK289_01190</name>
</gene>
<dbReference type="SUPFAM" id="SSF158472">
    <property type="entry name" value="HAMP domain-like"/>
    <property type="match status" value="1"/>
</dbReference>
<keyword evidence="12" id="KW-0902">Two-component regulatory system</keyword>
<comment type="caution">
    <text evidence="17">The sequence shown here is derived from an EMBL/GenBank/DDBJ whole genome shotgun (WGS) entry which is preliminary data.</text>
</comment>
<proteinExistence type="predicted"/>
<keyword evidence="8" id="KW-0547">Nucleotide-binding</keyword>
<evidence type="ECO:0000256" key="4">
    <source>
        <dbReference type="ARBA" id="ARBA00022475"/>
    </source>
</evidence>
<evidence type="ECO:0000256" key="13">
    <source>
        <dbReference type="ARBA" id="ARBA00023136"/>
    </source>
</evidence>
<keyword evidence="11 14" id="KW-1133">Transmembrane helix</keyword>
<reference evidence="17 18" key="1">
    <citation type="submission" date="2023-04" db="EMBL/GenBank/DDBJ databases">
        <title>Antarctic isolates genomes.</title>
        <authorList>
            <person name="Dimov S.G."/>
        </authorList>
    </citation>
    <scope>NUCLEOTIDE SEQUENCE [LARGE SCALE GENOMIC DNA]</scope>
    <source>
        <strain evidence="17 18">AL19</strain>
    </source>
</reference>
<keyword evidence="18" id="KW-1185">Reference proteome</keyword>
<dbReference type="EMBL" id="JASBQV010000001">
    <property type="protein sequence ID" value="MDI3233602.1"/>
    <property type="molecule type" value="Genomic_DNA"/>
</dbReference>
<organism evidence="17 18">
    <name type="scientific">Exiguobacterium antarcticum</name>
    <dbReference type="NCBI Taxonomy" id="132920"/>
    <lineage>
        <taxon>Bacteria</taxon>
        <taxon>Bacillati</taxon>
        <taxon>Bacillota</taxon>
        <taxon>Bacilli</taxon>
        <taxon>Bacillales</taxon>
        <taxon>Bacillales Family XII. Incertae Sedis</taxon>
        <taxon>Exiguobacterium</taxon>
    </lineage>
</organism>
<evidence type="ECO:0000313" key="18">
    <source>
        <dbReference type="Proteomes" id="UP001243286"/>
    </source>
</evidence>
<keyword evidence="9 17" id="KW-0418">Kinase</keyword>
<dbReference type="InterPro" id="IPR036097">
    <property type="entry name" value="HisK_dim/P_sf"/>
</dbReference>
<dbReference type="EC" id="2.7.13.3" evidence="3"/>
<evidence type="ECO:0000256" key="9">
    <source>
        <dbReference type="ARBA" id="ARBA00022777"/>
    </source>
</evidence>
<dbReference type="SUPFAM" id="SSF55874">
    <property type="entry name" value="ATPase domain of HSP90 chaperone/DNA topoisomerase II/histidine kinase"/>
    <property type="match status" value="1"/>
</dbReference>
<evidence type="ECO:0000259" key="16">
    <source>
        <dbReference type="PROSITE" id="PS50885"/>
    </source>
</evidence>
<evidence type="ECO:0000256" key="10">
    <source>
        <dbReference type="ARBA" id="ARBA00022840"/>
    </source>
</evidence>
<dbReference type="Gene3D" id="6.10.340.10">
    <property type="match status" value="1"/>
</dbReference>
<comment type="catalytic activity">
    <reaction evidence="1">
        <text>ATP + protein L-histidine = ADP + protein N-phospho-L-histidine.</text>
        <dbReference type="EC" id="2.7.13.3"/>
    </reaction>
</comment>
<evidence type="ECO:0000313" key="17">
    <source>
        <dbReference type="EMBL" id="MDI3233602.1"/>
    </source>
</evidence>
<dbReference type="PANTHER" id="PTHR45436:SF5">
    <property type="entry name" value="SENSOR HISTIDINE KINASE TRCS"/>
    <property type="match status" value="1"/>
</dbReference>
<dbReference type="PRINTS" id="PR00344">
    <property type="entry name" value="BCTRLSENSOR"/>
</dbReference>
<evidence type="ECO:0000256" key="3">
    <source>
        <dbReference type="ARBA" id="ARBA00012438"/>
    </source>
</evidence>
<evidence type="ECO:0000256" key="5">
    <source>
        <dbReference type="ARBA" id="ARBA00022553"/>
    </source>
</evidence>
<keyword evidence="4" id="KW-1003">Cell membrane</keyword>
<dbReference type="CDD" id="cd00082">
    <property type="entry name" value="HisKA"/>
    <property type="match status" value="1"/>
</dbReference>
<dbReference type="PROSITE" id="PS50109">
    <property type="entry name" value="HIS_KIN"/>
    <property type="match status" value="1"/>
</dbReference>
<dbReference type="SMART" id="SM00304">
    <property type="entry name" value="HAMP"/>
    <property type="match status" value="1"/>
</dbReference>
<dbReference type="SMART" id="SM00388">
    <property type="entry name" value="HisKA"/>
    <property type="match status" value="1"/>
</dbReference>
<dbReference type="RefSeq" id="WP_282353720.1">
    <property type="nucleotide sequence ID" value="NZ_JASBQV010000001.1"/>
</dbReference>
<dbReference type="Proteomes" id="UP001243286">
    <property type="component" value="Unassembled WGS sequence"/>
</dbReference>
<evidence type="ECO:0000256" key="6">
    <source>
        <dbReference type="ARBA" id="ARBA00022679"/>
    </source>
</evidence>
<evidence type="ECO:0000256" key="7">
    <source>
        <dbReference type="ARBA" id="ARBA00022692"/>
    </source>
</evidence>
<dbReference type="Pfam" id="PF00512">
    <property type="entry name" value="HisKA"/>
    <property type="match status" value="1"/>
</dbReference>
<dbReference type="Gene3D" id="1.10.287.130">
    <property type="match status" value="1"/>
</dbReference>
<dbReference type="PROSITE" id="PS50885">
    <property type="entry name" value="HAMP"/>
    <property type="match status" value="1"/>
</dbReference>
<sequence length="426" mass="47141">MSKLMRKFLLAVIAPLLIMGILSFGLTAFLVNRFAEDERYSQLAREANIIKEALAESRPVPREIQGFITKDGVTERIGGRGRQIVELPILEDLQQKDRIEVQGNRLLTYQLTSGGTVITTIREAPLASSALDGVYLAIGVAFFVTLLLAAGLAYYMGRQFIRPIIELRRVAKQIGDGRKDVTLPVRPNDEVGELIRAVDEMQEQLVQKDVLQKSFIAGITHDLRTPLAIIRNETEALAAGVIPVEELPEVTDSIIEEADRLGLLIDETLVYSKLAGGMMPLDRTEVALDSLVQETVERLRSTFSKDQVRLTVETEPVRLVVDHRMFERVLVNFLMNAQVAAPTGSEVRVRLTPMELTVEDAGSGVAEADRATIWDLYVKQTGGSGHGLGLAISRLILDSHGLEYGVRDSSLKGACFYIRFGEERIT</sequence>
<dbReference type="InterPro" id="IPR036890">
    <property type="entry name" value="HATPase_C_sf"/>
</dbReference>
<dbReference type="GO" id="GO:0016301">
    <property type="term" value="F:kinase activity"/>
    <property type="evidence" value="ECO:0007669"/>
    <property type="project" value="UniProtKB-KW"/>
</dbReference>
<evidence type="ECO:0000256" key="8">
    <source>
        <dbReference type="ARBA" id="ARBA00022741"/>
    </source>
</evidence>
<dbReference type="InterPro" id="IPR005467">
    <property type="entry name" value="His_kinase_dom"/>
</dbReference>
<dbReference type="PANTHER" id="PTHR45436">
    <property type="entry name" value="SENSOR HISTIDINE KINASE YKOH"/>
    <property type="match status" value="1"/>
</dbReference>
<keyword evidence="6" id="KW-0808">Transferase</keyword>
<keyword evidence="7 14" id="KW-0812">Transmembrane</keyword>
<dbReference type="Pfam" id="PF00672">
    <property type="entry name" value="HAMP"/>
    <property type="match status" value="1"/>
</dbReference>
<keyword evidence="5" id="KW-0597">Phosphoprotein</keyword>
<keyword evidence="13 14" id="KW-0472">Membrane</keyword>
<evidence type="ECO:0000256" key="2">
    <source>
        <dbReference type="ARBA" id="ARBA00004651"/>
    </source>
</evidence>
<dbReference type="InterPro" id="IPR050428">
    <property type="entry name" value="TCS_sensor_his_kinase"/>
</dbReference>
<feature type="transmembrane region" description="Helical" evidence="14">
    <location>
        <begin position="134"/>
        <end position="155"/>
    </location>
</feature>
<feature type="domain" description="Histidine kinase" evidence="15">
    <location>
        <begin position="218"/>
        <end position="424"/>
    </location>
</feature>
<evidence type="ECO:0000259" key="15">
    <source>
        <dbReference type="PROSITE" id="PS50109"/>
    </source>
</evidence>
<dbReference type="InterPro" id="IPR003660">
    <property type="entry name" value="HAMP_dom"/>
</dbReference>
<evidence type="ECO:0000256" key="12">
    <source>
        <dbReference type="ARBA" id="ARBA00023012"/>
    </source>
</evidence>
<evidence type="ECO:0000256" key="11">
    <source>
        <dbReference type="ARBA" id="ARBA00022989"/>
    </source>
</evidence>
<evidence type="ECO:0000256" key="1">
    <source>
        <dbReference type="ARBA" id="ARBA00000085"/>
    </source>
</evidence>
<dbReference type="InterPro" id="IPR004358">
    <property type="entry name" value="Sig_transdc_His_kin-like_C"/>
</dbReference>
<dbReference type="SUPFAM" id="SSF47384">
    <property type="entry name" value="Homodimeric domain of signal transducing histidine kinase"/>
    <property type="match status" value="1"/>
</dbReference>
<dbReference type="InterPro" id="IPR003594">
    <property type="entry name" value="HATPase_dom"/>
</dbReference>
<keyword evidence="10" id="KW-0067">ATP-binding</keyword>
<dbReference type="Gene3D" id="3.30.565.10">
    <property type="entry name" value="Histidine kinase-like ATPase, C-terminal domain"/>
    <property type="match status" value="1"/>
</dbReference>
<feature type="domain" description="HAMP" evidence="16">
    <location>
        <begin position="158"/>
        <end position="210"/>
    </location>
</feature>
<comment type="subcellular location">
    <subcellularLocation>
        <location evidence="2">Cell membrane</location>
        <topology evidence="2">Multi-pass membrane protein</topology>
    </subcellularLocation>
</comment>
<dbReference type="InterPro" id="IPR003661">
    <property type="entry name" value="HisK_dim/P_dom"/>
</dbReference>
<dbReference type="Pfam" id="PF02518">
    <property type="entry name" value="HATPase_c"/>
    <property type="match status" value="1"/>
</dbReference>
<feature type="transmembrane region" description="Helical" evidence="14">
    <location>
        <begin position="7"/>
        <end position="31"/>
    </location>
</feature>
<accession>A0ABT6QY39</accession>
<protein>
    <recommendedName>
        <fullName evidence="3">histidine kinase</fullName>
        <ecNumber evidence="3">2.7.13.3</ecNumber>
    </recommendedName>
</protein>
<name>A0ABT6QY39_9BACL</name>
<evidence type="ECO:0000256" key="14">
    <source>
        <dbReference type="SAM" id="Phobius"/>
    </source>
</evidence>